<accession>A0A915YL68</accession>
<keyword evidence="2" id="KW-0238">DNA-binding</keyword>
<dbReference type="PANTHER" id="PTHR24567">
    <property type="entry name" value="CRP FAMILY TRANSCRIPTIONAL REGULATORY PROTEIN"/>
    <property type="match status" value="1"/>
</dbReference>
<name>A0A915YL68_9BACT</name>
<dbReference type="SMART" id="SM00419">
    <property type="entry name" value="HTH_CRP"/>
    <property type="match status" value="1"/>
</dbReference>
<dbReference type="AlphaFoldDB" id="A0A915YL68"/>
<gene>
    <name evidence="6" type="ORF">AsAng_0059040</name>
</gene>
<organism evidence="6 7">
    <name type="scientific">Aureispira anguillae</name>
    <dbReference type="NCBI Taxonomy" id="2864201"/>
    <lineage>
        <taxon>Bacteria</taxon>
        <taxon>Pseudomonadati</taxon>
        <taxon>Bacteroidota</taxon>
        <taxon>Saprospiria</taxon>
        <taxon>Saprospirales</taxon>
        <taxon>Saprospiraceae</taxon>
        <taxon>Aureispira</taxon>
    </lineage>
</organism>
<dbReference type="SUPFAM" id="SSF46785">
    <property type="entry name" value="Winged helix' DNA-binding domain"/>
    <property type="match status" value="1"/>
</dbReference>
<dbReference type="InterPro" id="IPR018490">
    <property type="entry name" value="cNMP-bd_dom_sf"/>
</dbReference>
<dbReference type="InterPro" id="IPR036390">
    <property type="entry name" value="WH_DNA-bd_sf"/>
</dbReference>
<evidence type="ECO:0000313" key="7">
    <source>
        <dbReference type="Proteomes" id="UP001060919"/>
    </source>
</evidence>
<dbReference type="KEGG" id="aup:AsAng_0059040"/>
<protein>
    <submittedName>
        <fullName evidence="6">Crp/Fnr family transcriptional regulator</fullName>
    </submittedName>
</protein>
<dbReference type="InterPro" id="IPR036388">
    <property type="entry name" value="WH-like_DNA-bd_sf"/>
</dbReference>
<dbReference type="InterPro" id="IPR012318">
    <property type="entry name" value="HTH_CRP"/>
</dbReference>
<dbReference type="PRINTS" id="PR00034">
    <property type="entry name" value="HTHCRP"/>
</dbReference>
<dbReference type="EMBL" id="AP026867">
    <property type="protein sequence ID" value="BDS15120.1"/>
    <property type="molecule type" value="Genomic_DNA"/>
</dbReference>
<dbReference type="GO" id="GO:0003700">
    <property type="term" value="F:DNA-binding transcription factor activity"/>
    <property type="evidence" value="ECO:0007669"/>
    <property type="project" value="TreeGrafter"/>
</dbReference>
<dbReference type="SMART" id="SM00100">
    <property type="entry name" value="cNMP"/>
    <property type="match status" value="1"/>
</dbReference>
<dbReference type="SUPFAM" id="SSF51206">
    <property type="entry name" value="cAMP-binding domain-like"/>
    <property type="match status" value="1"/>
</dbReference>
<dbReference type="InterPro" id="IPR050397">
    <property type="entry name" value="Env_Response_Regulators"/>
</dbReference>
<dbReference type="Gene3D" id="2.60.120.10">
    <property type="entry name" value="Jelly Rolls"/>
    <property type="match status" value="1"/>
</dbReference>
<dbReference type="InterPro" id="IPR014710">
    <property type="entry name" value="RmlC-like_jellyroll"/>
</dbReference>
<dbReference type="PANTHER" id="PTHR24567:SF74">
    <property type="entry name" value="HTH-TYPE TRANSCRIPTIONAL REGULATOR ARCR"/>
    <property type="match status" value="1"/>
</dbReference>
<evidence type="ECO:0000256" key="1">
    <source>
        <dbReference type="ARBA" id="ARBA00023015"/>
    </source>
</evidence>
<evidence type="ECO:0000259" key="4">
    <source>
        <dbReference type="PROSITE" id="PS50042"/>
    </source>
</evidence>
<dbReference type="CDD" id="cd00038">
    <property type="entry name" value="CAP_ED"/>
    <property type="match status" value="1"/>
</dbReference>
<proteinExistence type="predicted"/>
<keyword evidence="7" id="KW-1185">Reference proteome</keyword>
<dbReference type="GO" id="GO:0003677">
    <property type="term" value="F:DNA binding"/>
    <property type="evidence" value="ECO:0007669"/>
    <property type="project" value="UniProtKB-KW"/>
</dbReference>
<dbReference type="GO" id="GO:0005829">
    <property type="term" value="C:cytosol"/>
    <property type="evidence" value="ECO:0007669"/>
    <property type="project" value="TreeGrafter"/>
</dbReference>
<dbReference type="Pfam" id="PF13545">
    <property type="entry name" value="HTH_Crp_2"/>
    <property type="match status" value="1"/>
</dbReference>
<feature type="domain" description="Cyclic nucleotide-binding" evidence="4">
    <location>
        <begin position="19"/>
        <end position="139"/>
    </location>
</feature>
<dbReference type="Pfam" id="PF00027">
    <property type="entry name" value="cNMP_binding"/>
    <property type="match status" value="1"/>
</dbReference>
<feature type="domain" description="HTH crp-type" evidence="5">
    <location>
        <begin position="153"/>
        <end position="224"/>
    </location>
</feature>
<sequence>MLNCNVLNISNLSFESDKILSSLPEEERAYFLSFSKQLFFKKGKLIFYQDGMPTGVFLIQSGKAKLYKTGMYGKDQIFYIYRAGDLFGYHALLCNENYEESCEVLEDSTVLFVNKYDFRFLLQKIPRIQALIIQNISHEFGVLVNTITILAQKNLRERLALYLVILKERYEGENAKNNPIVLPREDLANIIGTTRESLGRLLKEFKEDQLIRVNKRAIEISNLEKLQKMANVNP</sequence>
<keyword evidence="1" id="KW-0805">Transcription regulation</keyword>
<dbReference type="Proteomes" id="UP001060919">
    <property type="component" value="Chromosome"/>
</dbReference>
<evidence type="ECO:0000256" key="2">
    <source>
        <dbReference type="ARBA" id="ARBA00023125"/>
    </source>
</evidence>
<dbReference type="Gene3D" id="1.10.10.10">
    <property type="entry name" value="Winged helix-like DNA-binding domain superfamily/Winged helix DNA-binding domain"/>
    <property type="match status" value="1"/>
</dbReference>
<reference evidence="6" key="1">
    <citation type="submission" date="2022-09" db="EMBL/GenBank/DDBJ databases">
        <title>Aureispira anguillicida sp. nov., isolated from Leptocephalus of Japanese eel Anguilla japonica.</title>
        <authorList>
            <person name="Yuasa K."/>
            <person name="Mekata T."/>
            <person name="Ikunari K."/>
        </authorList>
    </citation>
    <scope>NUCLEOTIDE SEQUENCE</scope>
    <source>
        <strain evidence="6">EL160426</strain>
    </source>
</reference>
<dbReference type="InterPro" id="IPR000595">
    <property type="entry name" value="cNMP-bd_dom"/>
</dbReference>
<evidence type="ECO:0000259" key="5">
    <source>
        <dbReference type="PROSITE" id="PS51063"/>
    </source>
</evidence>
<dbReference type="PROSITE" id="PS50042">
    <property type="entry name" value="CNMP_BINDING_3"/>
    <property type="match status" value="1"/>
</dbReference>
<evidence type="ECO:0000256" key="3">
    <source>
        <dbReference type="ARBA" id="ARBA00023163"/>
    </source>
</evidence>
<evidence type="ECO:0000313" key="6">
    <source>
        <dbReference type="EMBL" id="BDS15120.1"/>
    </source>
</evidence>
<dbReference type="PROSITE" id="PS51063">
    <property type="entry name" value="HTH_CRP_2"/>
    <property type="match status" value="1"/>
</dbReference>
<keyword evidence="3" id="KW-0804">Transcription</keyword>